<reference evidence="4 8" key="4">
    <citation type="submission" date="2019-07" db="EMBL/GenBank/DDBJ databases">
        <title>Genome sequence of Weissella cibaria GK1.</title>
        <authorList>
            <person name="Choi H.-J."/>
        </authorList>
    </citation>
    <scope>NUCLEOTIDE SEQUENCE [LARGE SCALE GENOMIC DNA]</scope>
    <source>
        <strain evidence="4 8">GK1</strain>
    </source>
</reference>
<dbReference type="SUPFAM" id="SSF52309">
    <property type="entry name" value="N-(deoxy)ribosyltransferase-like"/>
    <property type="match status" value="1"/>
</dbReference>
<keyword evidence="2" id="KW-0808">Transferase</keyword>
<dbReference type="Proteomes" id="UP000032287">
    <property type="component" value="Unassembled WGS sequence"/>
</dbReference>
<name>A0A0D1JJC3_9LACO</name>
<dbReference type="EMBL" id="CP020928">
    <property type="protein sequence ID" value="AWF95950.1"/>
    <property type="molecule type" value="Genomic_DNA"/>
</dbReference>
<dbReference type="PATRIC" id="fig|137591.25.peg.1434"/>
<accession>A0A0D1JJC3</accession>
<dbReference type="EMBL" id="VNHC01000002">
    <property type="protein sequence ID" value="TVV27686.1"/>
    <property type="molecule type" value="Genomic_DNA"/>
</dbReference>
<dbReference type="InterPro" id="IPR007710">
    <property type="entry name" value="Nucleoside_deoxyribTrfase"/>
</dbReference>
<reference evidence="3 6" key="2">
    <citation type="submission" date="2017-04" db="EMBL/GenBank/DDBJ databases">
        <title>The genome sequence of Weissella cibaria isolated from wild Drosophila.</title>
        <authorList>
            <person name="Ricks N.J."/>
            <person name="Carroll C."/>
            <person name="Walters A."/>
            <person name="Newell P.D."/>
            <person name="Chaston J.M."/>
        </authorList>
    </citation>
    <scope>NUCLEOTIDE SEQUENCE [LARGE SCALE GENOMIC DNA]</scope>
    <source>
        <strain evidence="3 6">DmW_103</strain>
    </source>
</reference>
<dbReference type="EMBL" id="NDXJ01000017">
    <property type="protein sequence ID" value="OSP88580.1"/>
    <property type="molecule type" value="Genomic_DNA"/>
</dbReference>
<dbReference type="Proteomes" id="UP000244870">
    <property type="component" value="Chromosome"/>
</dbReference>
<dbReference type="EMBL" id="JWHU01000028">
    <property type="protein sequence ID" value="KIU20019.1"/>
    <property type="molecule type" value="Genomic_DNA"/>
</dbReference>
<dbReference type="Gene3D" id="3.40.50.450">
    <property type="match status" value="1"/>
</dbReference>
<evidence type="ECO:0000313" key="5">
    <source>
        <dbReference type="Proteomes" id="UP000032287"/>
    </source>
</evidence>
<organism evidence="2 5">
    <name type="scientific">Weissella cibaria</name>
    <dbReference type="NCBI Taxonomy" id="137591"/>
    <lineage>
        <taxon>Bacteria</taxon>
        <taxon>Bacillati</taxon>
        <taxon>Bacillota</taxon>
        <taxon>Bacilli</taxon>
        <taxon>Lactobacillales</taxon>
        <taxon>Lactobacillaceae</taxon>
        <taxon>Weissella</taxon>
    </lineage>
</organism>
<proteinExistence type="predicted"/>
<sequence length="145" mass="16456">MQIYLAAPFFSDEQVDRVARIEAALEANPTVTDFYSPRHHQKTDNPEYTPAWAAEVFRRDVTQVLDADALVVVADFRDDDADSGTAFEAGMAWALKKPIIMVEETDYKTNLMLTESLTAFVNKAEDLATYDFKNYPESKFEGQLF</sequence>
<evidence type="ECO:0000313" key="6">
    <source>
        <dbReference type="Proteomes" id="UP000193588"/>
    </source>
</evidence>
<evidence type="ECO:0000313" key="4">
    <source>
        <dbReference type="EMBL" id="TVV27686.1"/>
    </source>
</evidence>
<dbReference type="STRING" id="137591.AO080_07065"/>
<dbReference type="AlphaFoldDB" id="A0A0D1JJC3"/>
<protein>
    <submittedName>
        <fullName evidence="2">Nucleoside 2-deoxyribosyltransferase</fullName>
    </submittedName>
</protein>
<evidence type="ECO:0000313" key="1">
    <source>
        <dbReference type="EMBL" id="AWF95950.1"/>
    </source>
</evidence>
<dbReference type="Proteomes" id="UP000193588">
    <property type="component" value="Unassembled WGS sequence"/>
</dbReference>
<evidence type="ECO:0000313" key="2">
    <source>
        <dbReference type="EMBL" id="KIU20019.1"/>
    </source>
</evidence>
<keyword evidence="5" id="KW-1185">Reference proteome</keyword>
<dbReference type="RefSeq" id="WP_010369733.1">
    <property type="nucleotide sequence ID" value="NZ_BJEF01000012.1"/>
</dbReference>
<evidence type="ECO:0000313" key="7">
    <source>
        <dbReference type="Proteomes" id="UP000244870"/>
    </source>
</evidence>
<evidence type="ECO:0000313" key="8">
    <source>
        <dbReference type="Proteomes" id="UP000320012"/>
    </source>
</evidence>
<dbReference type="Pfam" id="PF05014">
    <property type="entry name" value="Nuc_deoxyrib_tr"/>
    <property type="match status" value="1"/>
</dbReference>
<dbReference type="eggNOG" id="COG3613">
    <property type="taxonomic scope" value="Bacteria"/>
</dbReference>
<dbReference type="Proteomes" id="UP000320012">
    <property type="component" value="Unassembled WGS sequence"/>
</dbReference>
<dbReference type="GO" id="GO:0016740">
    <property type="term" value="F:transferase activity"/>
    <property type="evidence" value="ECO:0007669"/>
    <property type="project" value="UniProtKB-KW"/>
</dbReference>
<dbReference type="OrthoDB" id="397706at2"/>
<gene>
    <name evidence="1" type="ORF">B6254_1556</name>
    <name evidence="3" type="ORF">B9D04_10465</name>
    <name evidence="4" type="ORF">FO435_07225</name>
    <name evidence="2" type="ORF">QX99_01465</name>
</gene>
<reference evidence="2" key="1">
    <citation type="journal article" date="2015" name="Microbiology (Mosc.)">
        <title>Genomics of the Weissella cibaria species with an examination of its metabolic traits.</title>
        <authorList>
            <person name="Lynch K.M."/>
            <person name="Lucid A."/>
            <person name="Arendt E.K."/>
            <person name="Sleator R.D."/>
            <person name="Lucey B."/>
            <person name="Coffey A."/>
        </authorList>
    </citation>
    <scope>NUCLEOTIDE SEQUENCE [LARGE SCALE GENOMIC DNA]</scope>
    <source>
        <strain evidence="2">MG1</strain>
    </source>
</reference>
<reference evidence="1 7" key="3">
    <citation type="submission" date="2017-04" db="EMBL/GenBank/DDBJ databases">
        <title>Weissella cibaria strain m2 complete genome.</title>
        <authorList>
            <person name="Pan Q."/>
            <person name="Tan M."/>
            <person name="Yao F."/>
            <person name="Su S."/>
        </authorList>
    </citation>
    <scope>NUCLEOTIDE SEQUENCE [LARGE SCALE GENOMIC DNA]</scope>
    <source>
        <strain evidence="1 7">M2</strain>
    </source>
</reference>
<evidence type="ECO:0000313" key="3">
    <source>
        <dbReference type="EMBL" id="OSP88580.1"/>
    </source>
</evidence>
<dbReference type="GeneID" id="66962168"/>